<dbReference type="InterPro" id="IPR029351">
    <property type="entry name" value="GAD_dom"/>
</dbReference>
<protein>
    <recommendedName>
        <fullName evidence="7">Aspartate--tRNA(Asp/Asn) ligase</fullName>
        <ecNumber evidence="7">6.1.1.23</ecNumber>
    </recommendedName>
    <alternativeName>
        <fullName evidence="7">Aspartyl-tRNA synthetase</fullName>
        <shortName evidence="7">AspRS</shortName>
    </alternativeName>
    <alternativeName>
        <fullName evidence="7">Non-discriminating aspartyl-tRNA synthetase</fullName>
        <shortName evidence="7">ND-AspRS</shortName>
    </alternativeName>
</protein>
<feature type="binding site" evidence="7">
    <location>
        <begin position="538"/>
        <end position="541"/>
    </location>
    <ligand>
        <name>ATP</name>
        <dbReference type="ChEBI" id="CHEBI:30616"/>
    </ligand>
</feature>
<evidence type="ECO:0000313" key="9">
    <source>
        <dbReference type="EMBL" id="RJP67840.1"/>
    </source>
</evidence>
<comment type="catalytic activity">
    <reaction evidence="7">
        <text>tRNA(Asx) + L-aspartate + ATP = L-aspartyl-tRNA(Asx) + AMP + diphosphate</text>
        <dbReference type="Rhea" id="RHEA:18349"/>
        <dbReference type="Rhea" id="RHEA-COMP:9710"/>
        <dbReference type="Rhea" id="RHEA-COMP:9711"/>
        <dbReference type="ChEBI" id="CHEBI:29991"/>
        <dbReference type="ChEBI" id="CHEBI:30616"/>
        <dbReference type="ChEBI" id="CHEBI:33019"/>
        <dbReference type="ChEBI" id="CHEBI:78442"/>
        <dbReference type="ChEBI" id="CHEBI:78516"/>
        <dbReference type="ChEBI" id="CHEBI:456215"/>
        <dbReference type="EC" id="6.1.1.23"/>
    </reaction>
</comment>
<dbReference type="EC" id="6.1.1.23" evidence="7"/>
<feature type="binding site" evidence="7">
    <location>
        <begin position="225"/>
        <end position="227"/>
    </location>
    <ligand>
        <name>ATP</name>
        <dbReference type="ChEBI" id="CHEBI:30616"/>
    </ligand>
</feature>
<comment type="caution">
    <text evidence="9">The sequence shown here is derived from an EMBL/GenBank/DDBJ whole genome shotgun (WGS) entry which is preliminary data.</text>
</comment>
<feature type="binding site" evidence="7">
    <location>
        <position position="225"/>
    </location>
    <ligand>
        <name>L-aspartate</name>
        <dbReference type="ChEBI" id="CHEBI:29991"/>
    </ligand>
</feature>
<dbReference type="Pfam" id="PF00152">
    <property type="entry name" value="tRNA-synt_2"/>
    <property type="match status" value="1"/>
</dbReference>
<dbReference type="GO" id="GO:0005737">
    <property type="term" value="C:cytoplasm"/>
    <property type="evidence" value="ECO:0007669"/>
    <property type="project" value="UniProtKB-SubCell"/>
</dbReference>
<evidence type="ECO:0000259" key="8">
    <source>
        <dbReference type="PROSITE" id="PS50862"/>
    </source>
</evidence>
<dbReference type="GO" id="GO:0003676">
    <property type="term" value="F:nucleic acid binding"/>
    <property type="evidence" value="ECO:0007669"/>
    <property type="project" value="InterPro"/>
</dbReference>
<keyword evidence="5 7" id="KW-0648">Protein biosynthesis</keyword>
<dbReference type="CDD" id="cd04317">
    <property type="entry name" value="EcAspRS_like_N"/>
    <property type="match status" value="1"/>
</dbReference>
<dbReference type="AlphaFoldDB" id="A0A419EUE6"/>
<feature type="binding site" evidence="7">
    <location>
        <position position="493"/>
    </location>
    <ligand>
        <name>L-aspartate</name>
        <dbReference type="ChEBI" id="CHEBI:29991"/>
    </ligand>
</feature>
<keyword evidence="4 7" id="KW-0067">ATP-binding</keyword>
<keyword evidence="6 7" id="KW-0030">Aminoacyl-tRNA synthetase</keyword>
<feature type="binding site" evidence="7">
    <location>
        <position position="179"/>
    </location>
    <ligand>
        <name>L-aspartate</name>
        <dbReference type="ChEBI" id="CHEBI:29991"/>
    </ligand>
</feature>
<dbReference type="CDD" id="cd00777">
    <property type="entry name" value="AspRS_core"/>
    <property type="match status" value="1"/>
</dbReference>
<feature type="binding site" evidence="7">
    <location>
        <position position="452"/>
    </location>
    <ligand>
        <name>L-aspartate</name>
        <dbReference type="ChEBI" id="CHEBI:29991"/>
    </ligand>
</feature>
<dbReference type="Gene3D" id="2.40.50.140">
    <property type="entry name" value="Nucleic acid-binding proteins"/>
    <property type="match status" value="1"/>
</dbReference>
<dbReference type="InterPro" id="IPR047089">
    <property type="entry name" value="Asp-tRNA-ligase_1_N"/>
</dbReference>
<dbReference type="Pfam" id="PF01336">
    <property type="entry name" value="tRNA_anti-codon"/>
    <property type="match status" value="1"/>
</dbReference>
<dbReference type="Gene3D" id="3.30.930.10">
    <property type="entry name" value="Bira Bifunctional Protein, Domain 2"/>
    <property type="match status" value="1"/>
</dbReference>
<accession>A0A419EUE6</accession>
<feature type="binding site" evidence="7">
    <location>
        <position position="234"/>
    </location>
    <ligand>
        <name>ATP</name>
        <dbReference type="ChEBI" id="CHEBI:30616"/>
    </ligand>
</feature>
<feature type="site" description="Important for tRNA non-discrimination" evidence="7">
    <location>
        <position position="35"/>
    </location>
</feature>
<evidence type="ECO:0000256" key="4">
    <source>
        <dbReference type="ARBA" id="ARBA00022840"/>
    </source>
</evidence>
<dbReference type="PANTHER" id="PTHR22594">
    <property type="entry name" value="ASPARTYL/LYSYL-TRNA SYNTHETASE"/>
    <property type="match status" value="1"/>
</dbReference>
<feature type="region of interest" description="Aspartate" evidence="7">
    <location>
        <begin position="203"/>
        <end position="206"/>
    </location>
</feature>
<dbReference type="PANTHER" id="PTHR22594:SF5">
    <property type="entry name" value="ASPARTATE--TRNA LIGASE, MITOCHONDRIAL"/>
    <property type="match status" value="1"/>
</dbReference>
<keyword evidence="2 7" id="KW-0436">Ligase</keyword>
<dbReference type="InterPro" id="IPR004364">
    <property type="entry name" value="Aa-tRNA-synt_II"/>
</dbReference>
<dbReference type="Proteomes" id="UP000285961">
    <property type="component" value="Unassembled WGS sequence"/>
</dbReference>
<dbReference type="InterPro" id="IPR004115">
    <property type="entry name" value="GAD-like_sf"/>
</dbReference>
<dbReference type="Pfam" id="PF02938">
    <property type="entry name" value="GAD"/>
    <property type="match status" value="1"/>
</dbReference>
<dbReference type="InterPro" id="IPR006195">
    <property type="entry name" value="aa-tRNA-synth_II"/>
</dbReference>
<dbReference type="NCBIfam" id="TIGR00459">
    <property type="entry name" value="aspS_bact"/>
    <property type="match status" value="1"/>
</dbReference>
<evidence type="ECO:0000256" key="5">
    <source>
        <dbReference type="ARBA" id="ARBA00022917"/>
    </source>
</evidence>
<evidence type="ECO:0000313" key="10">
    <source>
        <dbReference type="Proteomes" id="UP000285961"/>
    </source>
</evidence>
<proteinExistence type="inferred from homology"/>
<comment type="caution">
    <text evidence="7">Lacks conserved residue(s) required for the propagation of feature annotation.</text>
</comment>
<evidence type="ECO:0000256" key="7">
    <source>
        <dbReference type="HAMAP-Rule" id="MF_00044"/>
    </source>
</evidence>
<dbReference type="SUPFAM" id="SSF55681">
    <property type="entry name" value="Class II aaRS and biotin synthetases"/>
    <property type="match status" value="1"/>
</dbReference>
<comment type="function">
    <text evidence="7">Aspartyl-tRNA synthetase with relaxed tRNA specificity since it is able to aspartylate not only its cognate tRNA(Asp) but also tRNA(Asn). Reaction proceeds in two steps: L-aspartate is first activated by ATP to form Asp-AMP and then transferred to the acceptor end of tRNA(Asp/Asn).</text>
</comment>
<evidence type="ECO:0000256" key="3">
    <source>
        <dbReference type="ARBA" id="ARBA00022741"/>
    </source>
</evidence>
<dbReference type="InterPro" id="IPR004365">
    <property type="entry name" value="NA-bd_OB_tRNA"/>
</dbReference>
<dbReference type="NCBIfam" id="NF001750">
    <property type="entry name" value="PRK00476.1"/>
    <property type="match status" value="1"/>
</dbReference>
<evidence type="ECO:0000256" key="6">
    <source>
        <dbReference type="ARBA" id="ARBA00023146"/>
    </source>
</evidence>
<comment type="subcellular location">
    <subcellularLocation>
        <location evidence="7">Cytoplasm</location>
    </subcellularLocation>
</comment>
<sequence length="590" mass="66352">MTVPYKRTHYCGELRIEHSNRTVTLAGWVHRRRDHGNLIFIDLRDRTGLVQVVFNPQVDSAAHELAQRLRTEFVIAVTGAVSARPKEAINEKLVTGEIEVFAHKLDLLSQAETPPFVLEDEVDASEDVRLKYRYLDLRRPSLQRNFVIRHKAMMAVRNYFDRLGFLEIETPFLTKSTPEGARDFLVPSRLSRGEFYALPQSPQLFKQILMVGGMDKYFQIVKCFRDEDLRADRQLEFTQIDVEMSFITREDIIAVTEGMMKEIYRAALGIEIQTPLPRLPYAEAMSRFGKDAPDLRFGIELKDVSDLAAKSEFKVFKSAVESGGCVKAISVPGIKEFTRKRQDELAEYVKVFGAKGLAWLHHTGEGLTSPIAKFFDQGTLNAIAERVGSQVGDYVMFVADKPKIVYDALGNLRVRLARELGLIPADKLAFTWVLDFPLLHYNEEEKRLESEHHPFTSPLPEDLPLLDTDPLKVRAQAYDLVLNGTEIGGGSIRIHDSQLQQKIFMLLNIGEVEAREKFGFLLDALSYGAPPHGGIAMGFDRVVMLLCGASSIREVIAFPKTQKGVCAMTGAPAPVDARQLKELGIKTDLG</sequence>
<gene>
    <name evidence="7 9" type="primary">aspS</name>
    <name evidence="9" type="ORF">C4532_13910</name>
</gene>
<reference evidence="9 10" key="1">
    <citation type="journal article" date="2017" name="ISME J.">
        <title>Energy and carbon metabolisms in a deep terrestrial subsurface fluid microbial community.</title>
        <authorList>
            <person name="Momper L."/>
            <person name="Jungbluth S.P."/>
            <person name="Lee M.D."/>
            <person name="Amend J.P."/>
        </authorList>
    </citation>
    <scope>NUCLEOTIDE SEQUENCE [LARGE SCALE GENOMIC DNA]</scope>
    <source>
        <strain evidence="9">SURF_17</strain>
    </source>
</reference>
<dbReference type="GO" id="GO:0050560">
    <property type="term" value="F:aspartate-tRNA(Asn) ligase activity"/>
    <property type="evidence" value="ECO:0007669"/>
    <property type="project" value="UniProtKB-EC"/>
</dbReference>
<dbReference type="InterPro" id="IPR045864">
    <property type="entry name" value="aa-tRNA-synth_II/BPL/LPL"/>
</dbReference>
<dbReference type="PROSITE" id="PS50862">
    <property type="entry name" value="AA_TRNA_LIGASE_II"/>
    <property type="match status" value="1"/>
</dbReference>
<dbReference type="PRINTS" id="PR01042">
    <property type="entry name" value="TRNASYNTHASP"/>
</dbReference>
<feature type="domain" description="Aminoacyl-transfer RNA synthetases class-II family profile" evidence="8">
    <location>
        <begin position="146"/>
        <end position="559"/>
    </location>
</feature>
<dbReference type="SUPFAM" id="SSF50249">
    <property type="entry name" value="Nucleic acid-binding proteins"/>
    <property type="match status" value="1"/>
</dbReference>
<keyword evidence="7" id="KW-0963">Cytoplasm</keyword>
<dbReference type="SUPFAM" id="SSF55261">
    <property type="entry name" value="GAD domain-like"/>
    <property type="match status" value="1"/>
</dbReference>
<evidence type="ECO:0000256" key="1">
    <source>
        <dbReference type="ARBA" id="ARBA00006303"/>
    </source>
</evidence>
<dbReference type="EMBL" id="QZKI01000098">
    <property type="protein sequence ID" value="RJP67840.1"/>
    <property type="molecule type" value="Genomic_DNA"/>
</dbReference>
<dbReference type="HAMAP" id="MF_00044">
    <property type="entry name" value="Asp_tRNA_synth_type1"/>
    <property type="match status" value="1"/>
</dbReference>
<comment type="similarity">
    <text evidence="1 7">Belongs to the class-II aminoacyl-tRNA synthetase family. Type 1 subfamily.</text>
</comment>
<name>A0A419EUE6_9BACT</name>
<feature type="binding site" evidence="7">
    <location>
        <position position="486"/>
    </location>
    <ligand>
        <name>ATP</name>
        <dbReference type="ChEBI" id="CHEBI:30616"/>
    </ligand>
</feature>
<dbReference type="GO" id="GO:0006422">
    <property type="term" value="P:aspartyl-tRNA aminoacylation"/>
    <property type="evidence" value="ECO:0007669"/>
    <property type="project" value="UniProtKB-UniRule"/>
</dbReference>
<dbReference type="GO" id="GO:0004815">
    <property type="term" value="F:aspartate-tRNA ligase activity"/>
    <property type="evidence" value="ECO:0007669"/>
    <property type="project" value="UniProtKB-UniRule"/>
</dbReference>
<keyword evidence="3 7" id="KW-0547">Nucleotide-binding</keyword>
<organism evidence="9 10">
    <name type="scientific">Candidatus Abyssobacteria bacterium SURF_17</name>
    <dbReference type="NCBI Taxonomy" id="2093361"/>
    <lineage>
        <taxon>Bacteria</taxon>
        <taxon>Pseudomonadati</taxon>
        <taxon>Candidatus Hydrogenedentota</taxon>
        <taxon>Candidatus Abyssobacteria</taxon>
    </lineage>
</organism>
<dbReference type="GO" id="GO:0005524">
    <property type="term" value="F:ATP binding"/>
    <property type="evidence" value="ECO:0007669"/>
    <property type="project" value="UniProtKB-UniRule"/>
</dbReference>
<evidence type="ECO:0000256" key="2">
    <source>
        <dbReference type="ARBA" id="ARBA00022598"/>
    </source>
</evidence>
<dbReference type="InterPro" id="IPR004524">
    <property type="entry name" value="Asp-tRNA-ligase_1"/>
</dbReference>
<dbReference type="Gene3D" id="3.30.1360.30">
    <property type="entry name" value="GAD-like domain"/>
    <property type="match status" value="1"/>
</dbReference>
<dbReference type="InterPro" id="IPR047090">
    <property type="entry name" value="AspRS_core"/>
</dbReference>
<dbReference type="InterPro" id="IPR002312">
    <property type="entry name" value="Asp/Asn-tRNA-synth_IIb"/>
</dbReference>
<comment type="subunit">
    <text evidence="7">Homodimer.</text>
</comment>
<dbReference type="InterPro" id="IPR012340">
    <property type="entry name" value="NA-bd_OB-fold"/>
</dbReference>